<dbReference type="GO" id="GO:0016020">
    <property type="term" value="C:membrane"/>
    <property type="evidence" value="ECO:0007669"/>
    <property type="project" value="UniProtKB-SubCell"/>
</dbReference>
<evidence type="ECO:0000256" key="4">
    <source>
        <dbReference type="ARBA" id="ARBA00023136"/>
    </source>
</evidence>
<dbReference type="Proteomes" id="UP000576969">
    <property type="component" value="Unassembled WGS sequence"/>
</dbReference>
<dbReference type="PANTHER" id="PTHR37422:SF13">
    <property type="entry name" value="LIPOPOLYSACCHARIDE BIOSYNTHESIS PROTEIN PA4999-RELATED"/>
    <property type="match status" value="1"/>
</dbReference>
<reference evidence="7 8" key="1">
    <citation type="submission" date="2020-07" db="EMBL/GenBank/DDBJ databases">
        <title>Sequencing the genomes of 1000 actinobacteria strains.</title>
        <authorList>
            <person name="Klenk H.-P."/>
        </authorList>
    </citation>
    <scope>NUCLEOTIDE SEQUENCE [LARGE SCALE GENOMIC DNA]</scope>
    <source>
        <strain evidence="7 8">DSM 24662</strain>
    </source>
</reference>
<accession>A0A7Y9GNM9</accession>
<keyword evidence="4 5" id="KW-0472">Membrane</keyword>
<sequence>MTTLRAGVLARAFRLRNAARIVLGVAALALLGLAVGLVATIQTDFAIPFAIIVLLIGVAAVDLSLIPVLAVPASMAVIRVGPMSAADLVLGLCSIIALLLLRGRGAIALQPLVWAGTCYLALSTPQLLLNQYPANYIEWAHEIALVLGSLVVGFVVGREGHARLALGLYVGICWVLAVSAIATSFSNGFTPVYLGELHKNALGAILMIGSLIAFANPPWLDWRPMFGYVSFAVFGAGMLAAQSRQALIGALVGVLIIGLRPRFHNGKRSRWMWLILIPVAYFVWAAVMEQLESGDEFNSSNQRLSWYNDSFKVWRQSPLFGVGHRWWTTGHTGYSGFQPPNVLLEVLTTVGLLGLIGFLAMFGAAIWILAKMNPVYGTLALAVVVGRFAQAQFDIYWVAGHASILWMIAGICVGVEARDKANGVVRTPAPIQTVFRRTRGVRI</sequence>
<keyword evidence="8" id="KW-1185">Reference proteome</keyword>
<dbReference type="Pfam" id="PF04932">
    <property type="entry name" value="Wzy_C"/>
    <property type="match status" value="1"/>
</dbReference>
<keyword evidence="3 5" id="KW-1133">Transmembrane helix</keyword>
<evidence type="ECO:0000313" key="7">
    <source>
        <dbReference type="EMBL" id="NYE18710.1"/>
    </source>
</evidence>
<dbReference type="InterPro" id="IPR007016">
    <property type="entry name" value="O-antigen_ligase-rel_domated"/>
</dbReference>
<comment type="subcellular location">
    <subcellularLocation>
        <location evidence="1">Membrane</location>
        <topology evidence="1">Multi-pass membrane protein</topology>
    </subcellularLocation>
</comment>
<proteinExistence type="predicted"/>
<dbReference type="InterPro" id="IPR051533">
    <property type="entry name" value="WaaL-like"/>
</dbReference>
<name>A0A7Y9GNM9_9MICO</name>
<feature type="transmembrane region" description="Helical" evidence="5">
    <location>
        <begin position="47"/>
        <end position="71"/>
    </location>
</feature>
<protein>
    <recommendedName>
        <fullName evidence="6">O-antigen ligase-related domain-containing protein</fullName>
    </recommendedName>
</protein>
<feature type="transmembrane region" description="Helical" evidence="5">
    <location>
        <begin position="21"/>
        <end position="41"/>
    </location>
</feature>
<feature type="transmembrane region" description="Helical" evidence="5">
    <location>
        <begin position="373"/>
        <end position="389"/>
    </location>
</feature>
<organism evidence="7 8">
    <name type="scientific">Microbacterium immunditiarum</name>
    <dbReference type="NCBI Taxonomy" id="337480"/>
    <lineage>
        <taxon>Bacteria</taxon>
        <taxon>Bacillati</taxon>
        <taxon>Actinomycetota</taxon>
        <taxon>Actinomycetes</taxon>
        <taxon>Micrococcales</taxon>
        <taxon>Microbacteriaceae</taxon>
        <taxon>Microbacterium</taxon>
    </lineage>
</organism>
<evidence type="ECO:0000259" key="6">
    <source>
        <dbReference type="Pfam" id="PF04932"/>
    </source>
</evidence>
<dbReference type="PANTHER" id="PTHR37422">
    <property type="entry name" value="TEICHURONIC ACID BIOSYNTHESIS PROTEIN TUAE"/>
    <property type="match status" value="1"/>
</dbReference>
<evidence type="ECO:0000256" key="1">
    <source>
        <dbReference type="ARBA" id="ARBA00004141"/>
    </source>
</evidence>
<evidence type="ECO:0000256" key="5">
    <source>
        <dbReference type="SAM" id="Phobius"/>
    </source>
</evidence>
<comment type="caution">
    <text evidence="7">The sequence shown here is derived from an EMBL/GenBank/DDBJ whole genome shotgun (WGS) entry which is preliminary data.</text>
</comment>
<keyword evidence="2 5" id="KW-0812">Transmembrane</keyword>
<feature type="transmembrane region" description="Helical" evidence="5">
    <location>
        <begin position="271"/>
        <end position="288"/>
    </location>
</feature>
<dbReference type="RefSeq" id="WP_179487547.1">
    <property type="nucleotide sequence ID" value="NZ_JACCBV010000001.1"/>
</dbReference>
<feature type="transmembrane region" description="Helical" evidence="5">
    <location>
        <begin position="83"/>
        <end position="101"/>
    </location>
</feature>
<evidence type="ECO:0000256" key="3">
    <source>
        <dbReference type="ARBA" id="ARBA00022989"/>
    </source>
</evidence>
<feature type="transmembrane region" description="Helical" evidence="5">
    <location>
        <begin position="168"/>
        <end position="189"/>
    </location>
</feature>
<gene>
    <name evidence="7" type="ORF">BJ991_000738</name>
</gene>
<evidence type="ECO:0000313" key="8">
    <source>
        <dbReference type="Proteomes" id="UP000576969"/>
    </source>
</evidence>
<evidence type="ECO:0000256" key="2">
    <source>
        <dbReference type="ARBA" id="ARBA00022692"/>
    </source>
</evidence>
<dbReference type="AlphaFoldDB" id="A0A7Y9GNM9"/>
<feature type="transmembrane region" description="Helical" evidence="5">
    <location>
        <begin position="201"/>
        <end position="220"/>
    </location>
</feature>
<feature type="transmembrane region" description="Helical" evidence="5">
    <location>
        <begin position="342"/>
        <end position="366"/>
    </location>
</feature>
<feature type="transmembrane region" description="Helical" evidence="5">
    <location>
        <begin position="136"/>
        <end position="156"/>
    </location>
</feature>
<feature type="domain" description="O-antigen ligase-related" evidence="6">
    <location>
        <begin position="230"/>
        <end position="359"/>
    </location>
</feature>
<feature type="transmembrane region" description="Helical" evidence="5">
    <location>
        <begin position="395"/>
        <end position="415"/>
    </location>
</feature>
<dbReference type="EMBL" id="JACCBV010000001">
    <property type="protein sequence ID" value="NYE18710.1"/>
    <property type="molecule type" value="Genomic_DNA"/>
</dbReference>
<feature type="transmembrane region" description="Helical" evidence="5">
    <location>
        <begin position="226"/>
        <end position="259"/>
    </location>
</feature>